<evidence type="ECO:0000313" key="7">
    <source>
        <dbReference type="Proteomes" id="UP000053096"/>
    </source>
</evidence>
<evidence type="ECO:0000256" key="1">
    <source>
        <dbReference type="ARBA" id="ARBA00022515"/>
    </source>
</evidence>
<reference evidence="6 7" key="1">
    <citation type="submission" date="2015-09" db="EMBL/GenBank/DDBJ databases">
        <authorList>
            <person name="Jackson K.R."/>
            <person name="Lunt B.L."/>
            <person name="Fisher J.N.B."/>
            <person name="Gardner A.V."/>
            <person name="Bailey M.E."/>
            <person name="Deus L.M."/>
            <person name="Earl A.S."/>
            <person name="Gibby P.D."/>
            <person name="Hartmann K.A."/>
            <person name="Liu J.E."/>
            <person name="Manci A.M."/>
            <person name="Nielsen D.A."/>
            <person name="Solomon M.B."/>
            <person name="Breakwell D.P."/>
            <person name="Burnett S.H."/>
            <person name="Grose J.H."/>
        </authorList>
    </citation>
    <scope>NUCLEOTIDE SEQUENCE [LARGE SCALE GENOMIC DNA]</scope>
    <source>
        <strain evidence="6 7">2789STDY5608636</strain>
    </source>
</reference>
<comment type="similarity">
    <text evidence="4">Belongs to the PriB family.</text>
</comment>
<dbReference type="AlphaFoldDB" id="A0A0J6EUV2"/>
<reference evidence="5 8" key="2">
    <citation type="submission" date="2016-07" db="EMBL/GenBank/DDBJ databases">
        <title>Complete genome sequences of Bordetella pseudohinzii.</title>
        <authorList>
            <person name="Spilker T."/>
            <person name="Darrah R."/>
            <person name="LiPuma J.J."/>
        </authorList>
    </citation>
    <scope>NUCLEOTIDE SEQUENCE [LARGE SCALE GENOMIC DNA]</scope>
    <source>
        <strain evidence="5 8">HI4681</strain>
    </source>
</reference>
<comment type="subunit">
    <text evidence="4">Homodimer. Interacts with PriA and DnaT. Component of the replication restart primosome. Primosome assembly occurs via a 'hand-off' mechanism. PriA binds to replication forks, subsequently PriB then DnaT bind; DnaT then displaces ssDNA to generate the helicase loading substrate.</text>
</comment>
<dbReference type="SUPFAM" id="SSF50249">
    <property type="entry name" value="Nucleic acid-binding proteins"/>
    <property type="match status" value="1"/>
</dbReference>
<dbReference type="PROSITE" id="PS50935">
    <property type="entry name" value="SSB"/>
    <property type="match status" value="1"/>
</dbReference>
<evidence type="ECO:0000256" key="2">
    <source>
        <dbReference type="ARBA" id="ARBA00022705"/>
    </source>
</evidence>
<dbReference type="InterPro" id="IPR000424">
    <property type="entry name" value="Primosome_PriB/ssb"/>
</dbReference>
<keyword evidence="2 4" id="KW-0235">DNA replication</keyword>
<dbReference type="EMBL" id="CYTV01000001">
    <property type="protein sequence ID" value="CUI41283.1"/>
    <property type="molecule type" value="Genomic_DNA"/>
</dbReference>
<dbReference type="RefSeq" id="WP_043207581.1">
    <property type="nucleotide sequence ID" value="NZ_CAJGUP010000111.1"/>
</dbReference>
<evidence type="ECO:0000313" key="6">
    <source>
        <dbReference type="EMBL" id="CUI41283.1"/>
    </source>
</evidence>
<protein>
    <recommendedName>
        <fullName evidence="4">Replication restart protein PriB</fullName>
    </recommendedName>
</protein>
<dbReference type="GO" id="GO:1990077">
    <property type="term" value="C:primosome complex"/>
    <property type="evidence" value="ECO:0007669"/>
    <property type="project" value="UniProtKB-UniRule"/>
</dbReference>
<comment type="function">
    <text evidence="4">Involved in the restart of stalled replication forks, which reloads the replicative helicase on sites other than the origin of replication; the PriA-PriB pathway is the major replication restart pathway. During primosome assembly it facilitates complex formation between PriA and DnaT on DNA; stabilizes PriA on DNA. Stimulates the DNA unwinding activity of PriA helicase.</text>
</comment>
<gene>
    <name evidence="4 6" type="primary">priB</name>
    <name evidence="5" type="ORF">BBN53_07375</name>
    <name evidence="6" type="ORF">ERS370011_00482</name>
</gene>
<keyword evidence="1 4" id="KW-0639">Primosome</keyword>
<name>A0A0J6EUV2_9BORD</name>
<dbReference type="PIRSF" id="PIRSF003135">
    <property type="entry name" value="Primosomal_n"/>
    <property type="match status" value="1"/>
</dbReference>
<dbReference type="GO" id="GO:0003697">
    <property type="term" value="F:single-stranded DNA binding"/>
    <property type="evidence" value="ECO:0007669"/>
    <property type="project" value="UniProtKB-UniRule"/>
</dbReference>
<dbReference type="Pfam" id="PF22657">
    <property type="entry name" value="SSB_1"/>
    <property type="match status" value="1"/>
</dbReference>
<keyword evidence="3 4" id="KW-0238">DNA-binding</keyword>
<dbReference type="KEGG" id="bpdz:BBN53_07375"/>
<dbReference type="InterPro" id="IPR012340">
    <property type="entry name" value="NA-bd_OB-fold"/>
</dbReference>
<evidence type="ECO:0000313" key="8">
    <source>
        <dbReference type="Proteomes" id="UP000092950"/>
    </source>
</evidence>
<sequence>MNQLQLSVRVLECEPLRHTPAGVAALEMLLGHESEVTEAGHPRRVELTIHAVALGDLAQMLAGVALGTEMQVEGFLAPARKDSVKLKLHLQRARKTGGSAGADPMLA</sequence>
<keyword evidence="8" id="KW-1185">Reference proteome</keyword>
<dbReference type="EMBL" id="CP016440">
    <property type="protein sequence ID" value="ANY15736.1"/>
    <property type="molecule type" value="Genomic_DNA"/>
</dbReference>
<dbReference type="Proteomes" id="UP000092950">
    <property type="component" value="Chromosome"/>
</dbReference>
<dbReference type="OrthoDB" id="5296916at2"/>
<dbReference type="GO" id="GO:0006269">
    <property type="term" value="P:DNA replication, synthesis of primer"/>
    <property type="evidence" value="ECO:0007669"/>
    <property type="project" value="UniProtKB-KW"/>
</dbReference>
<evidence type="ECO:0000313" key="5">
    <source>
        <dbReference type="EMBL" id="ANY15736.1"/>
    </source>
</evidence>
<dbReference type="Gene3D" id="2.40.50.140">
    <property type="entry name" value="Nucleic acid-binding proteins"/>
    <property type="match status" value="1"/>
</dbReference>
<evidence type="ECO:0000256" key="3">
    <source>
        <dbReference type="ARBA" id="ARBA00023125"/>
    </source>
</evidence>
<dbReference type="HAMAP" id="MF_00720">
    <property type="entry name" value="PriB"/>
    <property type="match status" value="1"/>
</dbReference>
<dbReference type="NCBIfam" id="TIGR04418">
    <property type="entry name" value="PriB_gamma"/>
    <property type="match status" value="1"/>
</dbReference>
<evidence type="ECO:0000256" key="4">
    <source>
        <dbReference type="HAMAP-Rule" id="MF_00720"/>
    </source>
</evidence>
<accession>A0A0M7CM54</accession>
<dbReference type="InterPro" id="IPR023646">
    <property type="entry name" value="Prisomal_replication_PriB"/>
</dbReference>
<organism evidence="6 7">
    <name type="scientific">Bordetella pseudohinzii</name>
    <dbReference type="NCBI Taxonomy" id="1331258"/>
    <lineage>
        <taxon>Bacteria</taxon>
        <taxon>Pseudomonadati</taxon>
        <taxon>Pseudomonadota</taxon>
        <taxon>Betaproteobacteria</taxon>
        <taxon>Burkholderiales</taxon>
        <taxon>Alcaligenaceae</taxon>
        <taxon>Bordetella</taxon>
    </lineage>
</organism>
<accession>A0A0J6EUV2</accession>
<dbReference type="Proteomes" id="UP000053096">
    <property type="component" value="Unassembled WGS sequence"/>
</dbReference>
<proteinExistence type="inferred from homology"/>